<dbReference type="InterPro" id="IPR011928">
    <property type="entry name" value="Phage_phiJL001_Gp84"/>
</dbReference>
<dbReference type="RefSeq" id="WP_306372335.1">
    <property type="nucleotide sequence ID" value="NZ_CBFHGK010000003.1"/>
</dbReference>
<proteinExistence type="predicted"/>
<dbReference type="Proteomes" id="UP000048949">
    <property type="component" value="Unassembled WGS sequence"/>
</dbReference>
<evidence type="ECO:0000313" key="2">
    <source>
        <dbReference type="Proteomes" id="UP000048949"/>
    </source>
</evidence>
<gene>
    <name evidence="1" type="ORF">NIG5292_00143</name>
</gene>
<dbReference type="NCBIfam" id="TIGR02218">
    <property type="entry name" value="phg_TIGR02218"/>
    <property type="match status" value="1"/>
</dbReference>
<dbReference type="EMBL" id="CVQV01000002">
    <property type="protein sequence ID" value="CRK74118.1"/>
    <property type="molecule type" value="Genomic_DNA"/>
</dbReference>
<dbReference type="Pfam" id="PF09931">
    <property type="entry name" value="Phage_phiJL001_Gp84_N"/>
    <property type="match status" value="1"/>
</dbReference>
<sequence length="196" mass="21408">MSIDSDFHEHLKCGCTTTCRAWAVTRKDGVQLGFTDHDGDLEFDGIKFRADTGMTARAVESSTGMAVDNSEAVGALNSAAISERDIEFGLYDDAEVRAWWLNWADTRQRQLIFSGTIGEIERSEGTFRAELRGLAERLNQPRGRVYQKGCLAKLGAPECGVDLEHLGYNAEGVISSISGETSFSVSIDGTFENSLV</sequence>
<organism evidence="1 2">
    <name type="scientific">Nereida ignava</name>
    <dbReference type="NCBI Taxonomy" id="282199"/>
    <lineage>
        <taxon>Bacteria</taxon>
        <taxon>Pseudomonadati</taxon>
        <taxon>Pseudomonadota</taxon>
        <taxon>Alphaproteobacteria</taxon>
        <taxon>Rhodobacterales</taxon>
        <taxon>Roseobacteraceae</taxon>
        <taxon>Nereida</taxon>
    </lineage>
</organism>
<keyword evidence="2" id="KW-1185">Reference proteome</keyword>
<accession>A0A0U1NH98</accession>
<dbReference type="AlphaFoldDB" id="A0A0U1NH98"/>
<evidence type="ECO:0000313" key="1">
    <source>
        <dbReference type="EMBL" id="CRK74118.1"/>
    </source>
</evidence>
<reference evidence="1 2" key="1">
    <citation type="submission" date="2015-04" db="EMBL/GenBank/DDBJ databases">
        <authorList>
            <person name="Syromyatnikov M.Y."/>
            <person name="Popov V.N."/>
        </authorList>
    </citation>
    <scope>NUCLEOTIDE SEQUENCE [LARGE SCALE GENOMIC DNA]</scope>
    <source>
        <strain evidence="1 2">CECT 5292</strain>
    </source>
</reference>
<name>A0A0U1NH98_9RHOB</name>
<protein>
    <submittedName>
        <fullName evidence="1">Uncharacterized protein</fullName>
    </submittedName>
</protein>
<dbReference type="STRING" id="282199.GCA_001049735_00143"/>